<comment type="caution">
    <text evidence="2">The sequence shown here is derived from an EMBL/GenBank/DDBJ whole genome shotgun (WGS) entry which is preliminary data.</text>
</comment>
<dbReference type="EMBL" id="LAVV01010287">
    <property type="protein sequence ID" value="KNZ49268.1"/>
    <property type="molecule type" value="Genomic_DNA"/>
</dbReference>
<reference evidence="2 3" key="1">
    <citation type="submission" date="2015-08" db="EMBL/GenBank/DDBJ databases">
        <title>Next Generation Sequencing and Analysis of the Genome of Puccinia sorghi L Schw, the Causal Agent of Maize Common Rust.</title>
        <authorList>
            <person name="Rochi L."/>
            <person name="Burguener G."/>
            <person name="Darino M."/>
            <person name="Turjanski A."/>
            <person name="Kreff E."/>
            <person name="Dieguez M.J."/>
            <person name="Sacco F."/>
        </authorList>
    </citation>
    <scope>NUCLEOTIDE SEQUENCE [LARGE SCALE GENOMIC DNA]</scope>
    <source>
        <strain evidence="2 3">RO10H11247</strain>
    </source>
</reference>
<organism evidence="2 3">
    <name type="scientific">Puccinia sorghi</name>
    <dbReference type="NCBI Taxonomy" id="27349"/>
    <lineage>
        <taxon>Eukaryota</taxon>
        <taxon>Fungi</taxon>
        <taxon>Dikarya</taxon>
        <taxon>Basidiomycota</taxon>
        <taxon>Pucciniomycotina</taxon>
        <taxon>Pucciniomycetes</taxon>
        <taxon>Pucciniales</taxon>
        <taxon>Pucciniaceae</taxon>
        <taxon>Puccinia</taxon>
    </lineage>
</organism>
<evidence type="ECO:0000313" key="2">
    <source>
        <dbReference type="EMBL" id="KNZ49268.1"/>
    </source>
</evidence>
<evidence type="ECO:0000313" key="3">
    <source>
        <dbReference type="Proteomes" id="UP000037035"/>
    </source>
</evidence>
<feature type="compositionally biased region" description="Polar residues" evidence="1">
    <location>
        <begin position="218"/>
        <end position="231"/>
    </location>
</feature>
<sequence>MPHFFSLIVVQSVPLPTSESTRFYFMIYYMIRQPLTCISLISTTPITHSLLFTNQIQINKSLKNEVQAPHNLGCRSQYCVKTIHGMQPACQITLKIIVRIDQELLKSSTTIFKRPQINSARLKPKQGLWLISQYIIKLHHSNLSFAYFIPVTLNRGLDFDPIFGVAGPLLPVWHTSQPPKSSPGVFWGGNLRAPPLFTCGLRLQFQVGYRPAAARPPISTTNHPGTKPNLSTHNIPTPTTQHTTNTLNRQTMDARNVERAMHIQDKKIHMELELTLEIIKNHKKMEETQEDNNSGIGEPMDIVEKLRKLKLALVWIKTHWTKMASNPLITLALILVKKMNAPPPESEFQDPEEMVETMNRFVQDNGYDICIRRSEKYKKNIFKCDQYDFPFSILIIFFLDFIDWQ</sequence>
<dbReference type="AlphaFoldDB" id="A0A0L6UL59"/>
<dbReference type="Proteomes" id="UP000037035">
    <property type="component" value="Unassembled WGS sequence"/>
</dbReference>
<feature type="compositionally biased region" description="Low complexity" evidence="1">
    <location>
        <begin position="232"/>
        <end position="243"/>
    </location>
</feature>
<gene>
    <name evidence="2" type="ORF">VP01_510g5</name>
</gene>
<name>A0A0L6UL59_9BASI</name>
<keyword evidence="3" id="KW-1185">Reference proteome</keyword>
<evidence type="ECO:0000256" key="1">
    <source>
        <dbReference type="SAM" id="MobiDB-lite"/>
    </source>
</evidence>
<dbReference type="OrthoDB" id="2405024at2759"/>
<accession>A0A0L6UL59</accession>
<protein>
    <submittedName>
        <fullName evidence="2">Putative signal peptide protein</fullName>
    </submittedName>
</protein>
<proteinExistence type="predicted"/>
<feature type="region of interest" description="Disordered" evidence="1">
    <location>
        <begin position="216"/>
        <end position="243"/>
    </location>
</feature>
<dbReference type="VEuPathDB" id="FungiDB:VP01_510g5"/>